<dbReference type="CDD" id="cd00093">
    <property type="entry name" value="HTH_XRE"/>
    <property type="match status" value="1"/>
</dbReference>
<accession>A0A9X2MAA9</accession>
<comment type="caution">
    <text evidence="3">The sequence shown here is derived from an EMBL/GenBank/DDBJ whole genome shotgun (WGS) entry which is preliminary data.</text>
</comment>
<dbReference type="GO" id="GO:0005829">
    <property type="term" value="C:cytosol"/>
    <property type="evidence" value="ECO:0007669"/>
    <property type="project" value="TreeGrafter"/>
</dbReference>
<gene>
    <name evidence="3" type="ORF">NSA58_08015</name>
</gene>
<dbReference type="Proteomes" id="UP001140817">
    <property type="component" value="Unassembled WGS sequence"/>
</dbReference>
<evidence type="ECO:0000313" key="4">
    <source>
        <dbReference type="Proteomes" id="UP001140817"/>
    </source>
</evidence>
<keyword evidence="4" id="KW-1185">Reference proteome</keyword>
<evidence type="ECO:0000313" key="3">
    <source>
        <dbReference type="EMBL" id="MCR1822729.1"/>
    </source>
</evidence>
<dbReference type="EMBL" id="JANKBY010000075">
    <property type="protein sequence ID" value="MCR1822729.1"/>
    <property type="molecule type" value="Genomic_DNA"/>
</dbReference>
<dbReference type="Pfam" id="PF01381">
    <property type="entry name" value="HTH_3"/>
    <property type="match status" value="1"/>
</dbReference>
<name>A0A9X2MAA9_9FIRM</name>
<dbReference type="PANTHER" id="PTHR46797">
    <property type="entry name" value="HTH-TYPE TRANSCRIPTIONAL REGULATOR"/>
    <property type="match status" value="1"/>
</dbReference>
<reference evidence="3" key="1">
    <citation type="submission" date="2022-07" db="EMBL/GenBank/DDBJ databases">
        <title>Enhanced cultured diversity of the mouse gut microbiota enables custom-made synthetic communities.</title>
        <authorList>
            <person name="Afrizal A."/>
        </authorList>
    </citation>
    <scope>NUCLEOTIDE SEQUENCE</scope>
    <source>
        <strain evidence="3">DSM 29186</strain>
    </source>
</reference>
<dbReference type="GO" id="GO:0003700">
    <property type="term" value="F:DNA-binding transcription factor activity"/>
    <property type="evidence" value="ECO:0007669"/>
    <property type="project" value="TreeGrafter"/>
</dbReference>
<evidence type="ECO:0000259" key="2">
    <source>
        <dbReference type="PROSITE" id="PS50943"/>
    </source>
</evidence>
<keyword evidence="1" id="KW-0238">DNA-binding</keyword>
<dbReference type="SMART" id="SM00530">
    <property type="entry name" value="HTH_XRE"/>
    <property type="match status" value="1"/>
</dbReference>
<evidence type="ECO:0000256" key="1">
    <source>
        <dbReference type="ARBA" id="ARBA00023125"/>
    </source>
</evidence>
<dbReference type="InterPro" id="IPR001387">
    <property type="entry name" value="Cro/C1-type_HTH"/>
</dbReference>
<dbReference type="PROSITE" id="PS50943">
    <property type="entry name" value="HTH_CROC1"/>
    <property type="match status" value="1"/>
</dbReference>
<proteinExistence type="predicted"/>
<protein>
    <submittedName>
        <fullName evidence="3">Helix-turn-helix domain-containing protein</fullName>
    </submittedName>
</protein>
<dbReference type="GO" id="GO:0003677">
    <property type="term" value="F:DNA binding"/>
    <property type="evidence" value="ECO:0007669"/>
    <property type="project" value="UniProtKB-KW"/>
</dbReference>
<dbReference type="InterPro" id="IPR050807">
    <property type="entry name" value="TransReg_Diox_bact_type"/>
</dbReference>
<dbReference type="SUPFAM" id="SSF47413">
    <property type="entry name" value="lambda repressor-like DNA-binding domains"/>
    <property type="match status" value="1"/>
</dbReference>
<dbReference type="InterPro" id="IPR010982">
    <property type="entry name" value="Lambda_DNA-bd_dom_sf"/>
</dbReference>
<sequence length="141" mass="16393">MYYTIILPNIRSYFNRTSVCFSYNKIIAGKISPGEIFTTKTDKLIKIDKNCGLVKLFWKGKLILIKTTRKRQRLTQKELAKRCNLSQSFLSELENKNNKKNVTIKQIIKIADGLNLNPRDLASWFIDKELNCIRGNAHEQL</sequence>
<dbReference type="Gene3D" id="1.10.260.40">
    <property type="entry name" value="lambda repressor-like DNA-binding domains"/>
    <property type="match status" value="1"/>
</dbReference>
<dbReference type="AlphaFoldDB" id="A0A9X2MAA9"/>
<dbReference type="PANTHER" id="PTHR46797:SF1">
    <property type="entry name" value="METHYLPHOSPHONATE SYNTHASE"/>
    <property type="match status" value="1"/>
</dbReference>
<feature type="domain" description="HTH cro/C1-type" evidence="2">
    <location>
        <begin position="65"/>
        <end position="121"/>
    </location>
</feature>
<organism evidence="3 4">
    <name type="scientific">Terrisporobacter muris</name>
    <dbReference type="NCBI Taxonomy" id="2963284"/>
    <lineage>
        <taxon>Bacteria</taxon>
        <taxon>Bacillati</taxon>
        <taxon>Bacillota</taxon>
        <taxon>Clostridia</taxon>
        <taxon>Peptostreptococcales</taxon>
        <taxon>Peptostreptococcaceae</taxon>
        <taxon>Terrisporobacter</taxon>
    </lineage>
</organism>